<reference evidence="7" key="1">
    <citation type="submission" date="2021-09" db="EMBL/GenBank/DDBJ databases">
        <authorList>
            <consortium name="AG Swart"/>
            <person name="Singh M."/>
            <person name="Singh A."/>
            <person name="Seah K."/>
            <person name="Emmerich C."/>
        </authorList>
    </citation>
    <scope>NUCLEOTIDE SEQUENCE</scope>
    <source>
        <strain evidence="7">ATCC30299</strain>
    </source>
</reference>
<evidence type="ECO:0000313" key="7">
    <source>
        <dbReference type="EMBL" id="CAG9318250.1"/>
    </source>
</evidence>
<evidence type="ECO:0000256" key="2">
    <source>
        <dbReference type="ARBA" id="ARBA00006868"/>
    </source>
</evidence>
<dbReference type="SUPFAM" id="SSF69572">
    <property type="entry name" value="Activating enzymes of the ubiquitin-like proteins"/>
    <property type="match status" value="1"/>
</dbReference>
<dbReference type="FunFam" id="3.40.50.720:FF:000475">
    <property type="entry name" value="NEDD8-activating enzyme E1 regulatory subunit"/>
    <property type="match status" value="1"/>
</dbReference>
<dbReference type="PANTHER" id="PTHR10953:SF29">
    <property type="entry name" value="NEDD8-ACTIVATING ENZYME E1 REGULATORY SUBUNIT"/>
    <property type="match status" value="1"/>
</dbReference>
<dbReference type="GO" id="GO:0005737">
    <property type="term" value="C:cytoplasm"/>
    <property type="evidence" value="ECO:0007669"/>
    <property type="project" value="TreeGrafter"/>
</dbReference>
<protein>
    <recommendedName>
        <fullName evidence="3 5">NEDD8-activating enzyme E1 regulatory subunit</fullName>
    </recommendedName>
</protein>
<comment type="similarity">
    <text evidence="2 5">Belongs to the ubiquitin-activating E1 family. ULA1 subfamily.</text>
</comment>
<dbReference type="GO" id="GO:0045116">
    <property type="term" value="P:protein neddylation"/>
    <property type="evidence" value="ECO:0007669"/>
    <property type="project" value="UniProtKB-UniRule"/>
</dbReference>
<dbReference type="Gene3D" id="3.40.50.720">
    <property type="entry name" value="NAD(P)-binding Rossmann-like Domain"/>
    <property type="match status" value="2"/>
</dbReference>
<accession>A0AAU9IYP7</accession>
<evidence type="ECO:0000259" key="6">
    <source>
        <dbReference type="Pfam" id="PF00899"/>
    </source>
</evidence>
<evidence type="ECO:0000256" key="4">
    <source>
        <dbReference type="ARBA" id="ARBA00022786"/>
    </source>
</evidence>
<feature type="domain" description="THIF-type NAD/FAD binding fold" evidence="6">
    <location>
        <begin position="7"/>
        <end position="513"/>
    </location>
</feature>
<name>A0AAU9IYP7_9CILI</name>
<dbReference type="EMBL" id="CAJZBQ010000020">
    <property type="protein sequence ID" value="CAG9318250.1"/>
    <property type="molecule type" value="Genomic_DNA"/>
</dbReference>
<dbReference type="Proteomes" id="UP001162131">
    <property type="component" value="Unassembled WGS sequence"/>
</dbReference>
<keyword evidence="8" id="KW-1185">Reference proteome</keyword>
<dbReference type="PANTHER" id="PTHR10953">
    <property type="entry name" value="UBIQUITIN-ACTIVATING ENZYME E1"/>
    <property type="match status" value="1"/>
</dbReference>
<comment type="pathway">
    <text evidence="1 5">Protein modification; protein neddylation.</text>
</comment>
<comment type="caution">
    <text evidence="7">The sequence shown here is derived from an EMBL/GenBank/DDBJ whole genome shotgun (WGS) entry which is preliminary data.</text>
</comment>
<dbReference type="PIRSF" id="PIRSF039099">
    <property type="entry name" value="APP-BP1"/>
    <property type="match status" value="1"/>
</dbReference>
<evidence type="ECO:0000256" key="5">
    <source>
        <dbReference type="PIRNR" id="PIRNR039099"/>
    </source>
</evidence>
<sequence>MATDNKYDRQLRLWGSHGQKALNTSKICLLKSSSLGTEILKNLVLPGIGHFTIIDNQIVSERDFGNNFFLTRADLGRPRAEATKEWLLELNPDVNGESLQADPSELIRTNPEYFSQFTLIISTQLRFADDLALSRICEQKNITFLIAKSLGFINYLRVYKKEHLVVEGKPTEKDFFDLRIHKPFQELKIYADLINVDELNDMKHKHTPYIILLMKYLEEWKNLHGDVPKTFEEKDDFKKLIKSHSRDFYGEENFREAVNNAYLAYLDEDLPFSVTEILNDPKSLDANSDSDNFWKCSKAVKQFIDESGSPPVMGIFPDMTSDTDSYIALQRIYQNKASTDLEVIKSKVSAIKGSDLDQADVDFITLFCKNLQMIEVSRFKSIETEFKELNVGEIMSAMYEDLPVVDWYWGIRACDKFIEENGRYPGSEESKDSEDKAQLLRIANQLIAESGVEGVEFKPEIAGEIVRFGDCELHSIAAILGGIASQEAIKLITHQYTPINNTYIYSAITSSSQVIEV</sequence>
<dbReference type="InterPro" id="IPR000594">
    <property type="entry name" value="ThiF_NAD_FAD-bd"/>
</dbReference>
<organism evidence="7 8">
    <name type="scientific">Blepharisma stoltei</name>
    <dbReference type="NCBI Taxonomy" id="1481888"/>
    <lineage>
        <taxon>Eukaryota</taxon>
        <taxon>Sar</taxon>
        <taxon>Alveolata</taxon>
        <taxon>Ciliophora</taxon>
        <taxon>Postciliodesmatophora</taxon>
        <taxon>Heterotrichea</taxon>
        <taxon>Heterotrichida</taxon>
        <taxon>Blepharismidae</taxon>
        <taxon>Blepharisma</taxon>
    </lineage>
</organism>
<dbReference type="InterPro" id="IPR035985">
    <property type="entry name" value="Ubiquitin-activating_enz"/>
</dbReference>
<evidence type="ECO:0000256" key="1">
    <source>
        <dbReference type="ARBA" id="ARBA00005032"/>
    </source>
</evidence>
<evidence type="ECO:0000313" key="8">
    <source>
        <dbReference type="Proteomes" id="UP001162131"/>
    </source>
</evidence>
<keyword evidence="4 5" id="KW-0833">Ubl conjugation pathway</keyword>
<proteinExistence type="inferred from homology"/>
<gene>
    <name evidence="7" type="ORF">BSTOLATCC_MIC20728</name>
</gene>
<dbReference type="InterPro" id="IPR030667">
    <property type="entry name" value="APP-BP1"/>
</dbReference>
<dbReference type="Pfam" id="PF00899">
    <property type="entry name" value="ThiF"/>
    <property type="match status" value="1"/>
</dbReference>
<evidence type="ECO:0000256" key="3">
    <source>
        <dbReference type="ARBA" id="ARBA00015407"/>
    </source>
</evidence>
<dbReference type="AlphaFoldDB" id="A0AAU9IYP7"/>
<dbReference type="InterPro" id="IPR045886">
    <property type="entry name" value="ThiF/MoeB/HesA"/>
</dbReference>
<dbReference type="GO" id="GO:0019781">
    <property type="term" value="F:NEDD8 activating enzyme activity"/>
    <property type="evidence" value="ECO:0007669"/>
    <property type="project" value="UniProtKB-UniRule"/>
</dbReference>